<accession>Q1K5F8</accession>
<feature type="compositionally biased region" description="Gly residues" evidence="1">
    <location>
        <begin position="670"/>
        <end position="689"/>
    </location>
</feature>
<reference evidence="2 3" key="1">
    <citation type="journal article" date="2003" name="Nature">
        <title>The genome sequence of the filamentous fungus Neurospora crassa.</title>
        <authorList>
            <person name="Galagan J.E."/>
            <person name="Calvo S.E."/>
            <person name="Borkovich K.A."/>
            <person name="Selker E.U."/>
            <person name="Read N.D."/>
            <person name="Jaffe D."/>
            <person name="FitzHugh W."/>
            <person name="Ma L.J."/>
            <person name="Smirnov S."/>
            <person name="Purcell S."/>
            <person name="Rehman B."/>
            <person name="Elkins T."/>
            <person name="Engels R."/>
            <person name="Wang S."/>
            <person name="Nielsen C.B."/>
            <person name="Butler J."/>
            <person name="Endrizzi M."/>
            <person name="Qui D."/>
            <person name="Ianakiev P."/>
            <person name="Bell-Pedersen D."/>
            <person name="Nelson M.A."/>
            <person name="Werner-Washburne M."/>
            <person name="Selitrennikoff C.P."/>
            <person name="Kinsey J.A."/>
            <person name="Braun E.L."/>
            <person name="Zelter A."/>
            <person name="Schulte U."/>
            <person name="Kothe G.O."/>
            <person name="Jedd G."/>
            <person name="Mewes W."/>
            <person name="Staben C."/>
            <person name="Marcotte E."/>
            <person name="Greenberg D."/>
            <person name="Roy A."/>
            <person name="Foley K."/>
            <person name="Naylor J."/>
            <person name="Stange-Thomann N."/>
            <person name="Barrett R."/>
            <person name="Gnerre S."/>
            <person name="Kamal M."/>
            <person name="Kamvysselis M."/>
            <person name="Mauceli E."/>
            <person name="Bielke C."/>
            <person name="Rudd S."/>
            <person name="Frishman D."/>
            <person name="Krystofova S."/>
            <person name="Rasmussen C."/>
            <person name="Metzenberg R.L."/>
            <person name="Perkins D.D."/>
            <person name="Kroken S."/>
            <person name="Cogoni C."/>
            <person name="Macino G."/>
            <person name="Catcheside D."/>
            <person name="Li W."/>
            <person name="Pratt R.J."/>
            <person name="Osmani S.A."/>
            <person name="DeSouza C.P."/>
            <person name="Glass L."/>
            <person name="Orbach M.J."/>
            <person name="Berglund J.A."/>
            <person name="Voelker R."/>
            <person name="Yarden O."/>
            <person name="Plamann M."/>
            <person name="Seiler S."/>
            <person name="Dunlap J."/>
            <person name="Radford A."/>
            <person name="Aramayo R."/>
            <person name="Natvig D.O."/>
            <person name="Alex L.A."/>
            <person name="Mannhaupt G."/>
            <person name="Ebbole D.J."/>
            <person name="Freitag M."/>
            <person name="Paulsen I."/>
            <person name="Sachs M.S."/>
            <person name="Lander E.S."/>
            <person name="Nusbaum C."/>
            <person name="Birren B."/>
        </authorList>
    </citation>
    <scope>NUCLEOTIDE SEQUENCE [LARGE SCALE GENOMIC DNA]</scope>
    <source>
        <strain evidence="3">ATCC 24698 / 74-OR23-1A / CBS 708.71 / DSM 1257 / FGSC 987</strain>
    </source>
</reference>
<dbReference type="KEGG" id="ncr:NCU03398"/>
<dbReference type="VEuPathDB" id="FungiDB:NCU03398"/>
<dbReference type="RefSeq" id="XP_956845.3">
    <property type="nucleotide sequence ID" value="XM_951752.3"/>
</dbReference>
<feature type="compositionally biased region" description="Low complexity" evidence="1">
    <location>
        <begin position="470"/>
        <end position="483"/>
    </location>
</feature>
<feature type="region of interest" description="Disordered" evidence="1">
    <location>
        <begin position="470"/>
        <end position="575"/>
    </location>
</feature>
<feature type="compositionally biased region" description="Low complexity" evidence="1">
    <location>
        <begin position="518"/>
        <end position="531"/>
    </location>
</feature>
<evidence type="ECO:0000313" key="3">
    <source>
        <dbReference type="Proteomes" id="UP000001805"/>
    </source>
</evidence>
<feature type="compositionally biased region" description="Acidic residues" evidence="1">
    <location>
        <begin position="488"/>
        <end position="511"/>
    </location>
</feature>
<feature type="compositionally biased region" description="Basic residues" evidence="1">
    <location>
        <begin position="532"/>
        <end position="549"/>
    </location>
</feature>
<feature type="compositionally biased region" description="Polar residues" evidence="1">
    <location>
        <begin position="413"/>
        <end position="422"/>
    </location>
</feature>
<dbReference type="Proteomes" id="UP000001805">
    <property type="component" value="Chromosome 6, Linkage Group II"/>
</dbReference>
<proteinExistence type="predicted"/>
<protein>
    <submittedName>
        <fullName evidence="2">Uncharacterized protein</fullName>
    </submittedName>
</protein>
<evidence type="ECO:0000313" key="2">
    <source>
        <dbReference type="EMBL" id="EAA27609.3"/>
    </source>
</evidence>
<feature type="compositionally biased region" description="Gly residues" evidence="1">
    <location>
        <begin position="632"/>
        <end position="649"/>
    </location>
</feature>
<feature type="region of interest" description="Disordered" evidence="1">
    <location>
        <begin position="374"/>
        <end position="431"/>
    </location>
</feature>
<dbReference type="GeneID" id="3872992"/>
<feature type="compositionally biased region" description="Gly residues" evidence="1">
    <location>
        <begin position="59"/>
        <end position="72"/>
    </location>
</feature>
<feature type="region of interest" description="Disordered" evidence="1">
    <location>
        <begin position="51"/>
        <end position="75"/>
    </location>
</feature>
<keyword evidence="3" id="KW-1185">Reference proteome</keyword>
<sequence length="698" mass="75938">MNHRSKGQLMCRLEGCQHEVLFKTVDSGGGSGGGYIDPLERRASIIRDRNGHTLQGRGSPAGAGAPGGGGYGHQHRYSNAGASSTVASPFCQAHTCTHFFRDDETCTQLKPSHDAVCAYHARCPVPECSQARLQYLDPAYESRHGDSLPVYQRWEYCADHKCTIRRCPRRKPSAKASYCKEHGCRADGCKKLVLEKQICCEEHQCQQDGCGTIVEGKYPYCAIHIKCDISNCNRARHNVAGTKEYLRFCVDHATCAVNRCKDMKVEQSLYCAHHTCRERGCNKSSQSKPFCSEHCCAEVNCRFPRPWAASPNPRDKFCPLHTCRAQDCPEFVDRLAIFCRTHGCSKPKCHQEVIVEGFCLDHLKAHYITQGELKARGGSSSSPKDSPTSTTGQPTTMTTRPNPAQPPTFPRRLSQQSLTSTRPGPGQRANSILLHNGHAHEILIPPDEHPDELLDHSRVDPIRFQLNQVVAQQQQHARQAYQAHVDDPDPDLDNDENDNDDNDDDDDDDDINDHHHLPPNLNPSSLNSHLSHVSHHTNQSHRSHRSHRSLHNDIHNKEPGGGSGGSNRSSLSSEAVSALSDNENIGAAAVIVNGSSLVNGTSGVGNGGAESPGDPPEYSKVAAPGSIVSVGQGQGQGHGEGGETKTGGGSRREERERERNRRKVLERDGTGTGTGGGVGMPGSFVGGGDGKGEDSDGW</sequence>
<feature type="compositionally biased region" description="Low complexity" evidence="1">
    <location>
        <begin position="377"/>
        <end position="401"/>
    </location>
</feature>
<dbReference type="OrthoDB" id="4746649at2759"/>
<dbReference type="AlphaFoldDB" id="Q1K5F8"/>
<organism evidence="2 3">
    <name type="scientific">Neurospora crassa (strain ATCC 24698 / 74-OR23-1A / CBS 708.71 / DSM 1257 / FGSC 987)</name>
    <dbReference type="NCBI Taxonomy" id="367110"/>
    <lineage>
        <taxon>Eukaryota</taxon>
        <taxon>Fungi</taxon>
        <taxon>Dikarya</taxon>
        <taxon>Ascomycota</taxon>
        <taxon>Pezizomycotina</taxon>
        <taxon>Sordariomycetes</taxon>
        <taxon>Sordariomycetidae</taxon>
        <taxon>Sordariales</taxon>
        <taxon>Sordariaceae</taxon>
        <taxon>Neurospora</taxon>
    </lineage>
</organism>
<feature type="region of interest" description="Disordered" evidence="1">
    <location>
        <begin position="603"/>
        <end position="698"/>
    </location>
</feature>
<name>Q1K5F8_NEUCR</name>
<feature type="compositionally biased region" description="Basic and acidic residues" evidence="1">
    <location>
        <begin position="650"/>
        <end position="669"/>
    </location>
</feature>
<dbReference type="HOGENOM" id="CLU_484045_0_0_1"/>
<feature type="compositionally biased region" description="Low complexity" evidence="1">
    <location>
        <begin position="566"/>
        <end position="575"/>
    </location>
</feature>
<evidence type="ECO:0000256" key="1">
    <source>
        <dbReference type="SAM" id="MobiDB-lite"/>
    </source>
</evidence>
<gene>
    <name evidence="2" type="ORF">NCU03398</name>
</gene>
<dbReference type="STRING" id="367110.Q1K5F8"/>
<dbReference type="EMBL" id="CM002237">
    <property type="protein sequence ID" value="EAA27609.3"/>
    <property type="molecule type" value="Genomic_DNA"/>
</dbReference>
<dbReference type="InParanoid" id="Q1K5F8"/>